<organism evidence="3 4">
    <name type="scientific">Trifolium subterraneum</name>
    <name type="common">Subterranean clover</name>
    <dbReference type="NCBI Taxonomy" id="3900"/>
    <lineage>
        <taxon>Eukaryota</taxon>
        <taxon>Viridiplantae</taxon>
        <taxon>Streptophyta</taxon>
        <taxon>Embryophyta</taxon>
        <taxon>Tracheophyta</taxon>
        <taxon>Spermatophyta</taxon>
        <taxon>Magnoliopsida</taxon>
        <taxon>eudicotyledons</taxon>
        <taxon>Gunneridae</taxon>
        <taxon>Pentapetalae</taxon>
        <taxon>rosids</taxon>
        <taxon>fabids</taxon>
        <taxon>Fabales</taxon>
        <taxon>Fabaceae</taxon>
        <taxon>Papilionoideae</taxon>
        <taxon>50 kb inversion clade</taxon>
        <taxon>NPAAA clade</taxon>
        <taxon>Hologalegina</taxon>
        <taxon>IRL clade</taxon>
        <taxon>Trifolieae</taxon>
        <taxon>Trifolium</taxon>
    </lineage>
</organism>
<dbReference type="InterPro" id="IPR040256">
    <property type="entry name" value="At4g02000-like"/>
</dbReference>
<dbReference type="InterPro" id="IPR025836">
    <property type="entry name" value="Zn_knuckle_CX2CX4HX4C"/>
</dbReference>
<evidence type="ECO:0000259" key="2">
    <source>
        <dbReference type="Pfam" id="PF14392"/>
    </source>
</evidence>
<keyword evidence="4" id="KW-1185">Reference proteome</keyword>
<evidence type="ECO:0000313" key="3">
    <source>
        <dbReference type="EMBL" id="GAU41105.1"/>
    </source>
</evidence>
<evidence type="ECO:0000313" key="4">
    <source>
        <dbReference type="Proteomes" id="UP000242715"/>
    </source>
</evidence>
<dbReference type="PANTHER" id="PTHR31286">
    <property type="entry name" value="GLYCINE-RICH CELL WALL STRUCTURAL PROTEIN 1.8-LIKE"/>
    <property type="match status" value="1"/>
</dbReference>
<name>A0A2Z6NYN8_TRISU</name>
<dbReference type="AlphaFoldDB" id="A0A2Z6NYN8"/>
<protein>
    <recommendedName>
        <fullName evidence="5">CCHC-type domain-containing protein</fullName>
    </recommendedName>
</protein>
<dbReference type="EMBL" id="DF973845">
    <property type="protein sequence ID" value="GAU41105.1"/>
    <property type="molecule type" value="Genomic_DNA"/>
</dbReference>
<sequence length="412" mass="47070">MERLTINEEEEEELELLFDETRENNTEPEFTLVGRFLIDRPIRFRMMRLKISEYWSPVCGVSIKEVKSNLFLFKLFHRRDLERVLKQGPWSFDGYTLILGLLQQGGVPSEVPLNHIPFWVQIHDVPAGCMSLTAGKQLGNFIGEFMEYDEKNNSNILSTYMRIRVLIDVRKPLMRWKKIKSKGGSHEVKFKYERLGSLCYYCGLLGHIEDFCNQLFDVPNDDGVRRWSSDLRAEKKKGTNESINRWLREEASPSRFSAPSQPVTASGSNSVTAAADQSALKLTLILNNSGAKLSLAEAFTHPHLIFPKQFQQPIMEVTKSTLNVDELMEEKMQIAINKRSRVHVENFAMMSHNKGINVEKPCINSNNVVMINGEQAPMEGIQQVNLEATKDKNDKQLHFLSVEPGSQTCQAS</sequence>
<dbReference type="PANTHER" id="PTHR31286:SF153">
    <property type="entry name" value="DUF4283 DOMAIN PROTEIN"/>
    <property type="match status" value="1"/>
</dbReference>
<evidence type="ECO:0000259" key="1">
    <source>
        <dbReference type="Pfam" id="PF14111"/>
    </source>
</evidence>
<dbReference type="InterPro" id="IPR025558">
    <property type="entry name" value="DUF4283"/>
</dbReference>
<dbReference type="Pfam" id="PF14392">
    <property type="entry name" value="zf-CCHC_4"/>
    <property type="match status" value="1"/>
</dbReference>
<evidence type="ECO:0008006" key="5">
    <source>
        <dbReference type="Google" id="ProtNLM"/>
    </source>
</evidence>
<accession>A0A2Z6NYN8</accession>
<dbReference type="Pfam" id="PF14111">
    <property type="entry name" value="DUF4283"/>
    <property type="match status" value="1"/>
</dbReference>
<proteinExistence type="predicted"/>
<feature type="domain" description="DUF4283" evidence="1">
    <location>
        <begin position="29"/>
        <end position="99"/>
    </location>
</feature>
<reference evidence="4" key="1">
    <citation type="journal article" date="2017" name="Front. Plant Sci.">
        <title>Climate Clever Clovers: New Paradigm to Reduce the Environmental Footprint of Ruminants by Breeding Low Methanogenic Forages Utilizing Haplotype Variation.</title>
        <authorList>
            <person name="Kaur P."/>
            <person name="Appels R."/>
            <person name="Bayer P.E."/>
            <person name="Keeble-Gagnere G."/>
            <person name="Wang J."/>
            <person name="Hirakawa H."/>
            <person name="Shirasawa K."/>
            <person name="Vercoe P."/>
            <person name="Stefanova K."/>
            <person name="Durmic Z."/>
            <person name="Nichols P."/>
            <person name="Revell C."/>
            <person name="Isobe S.N."/>
            <person name="Edwards D."/>
            <person name="Erskine W."/>
        </authorList>
    </citation>
    <scope>NUCLEOTIDE SEQUENCE [LARGE SCALE GENOMIC DNA]</scope>
    <source>
        <strain evidence="4">cv. Daliak</strain>
    </source>
</reference>
<feature type="domain" description="Zinc knuckle CX2CX4HX4C" evidence="2">
    <location>
        <begin position="167"/>
        <end position="213"/>
    </location>
</feature>
<dbReference type="Proteomes" id="UP000242715">
    <property type="component" value="Unassembled WGS sequence"/>
</dbReference>
<dbReference type="OrthoDB" id="1418158at2759"/>
<gene>
    <name evidence="3" type="ORF">TSUD_139740</name>
</gene>